<dbReference type="Gene3D" id="3.60.40.10">
    <property type="entry name" value="PPM-type phosphatase domain"/>
    <property type="match status" value="1"/>
</dbReference>
<name>E4YP14_OIKDI</name>
<evidence type="ECO:0000313" key="2">
    <source>
        <dbReference type="EMBL" id="CBY37212.1"/>
    </source>
</evidence>
<protein>
    <recommendedName>
        <fullName evidence="1">PPM-type phosphatase domain-containing protein</fullName>
    </recommendedName>
</protein>
<organism evidence="2">
    <name type="scientific">Oikopleura dioica</name>
    <name type="common">Tunicate</name>
    <dbReference type="NCBI Taxonomy" id="34765"/>
    <lineage>
        <taxon>Eukaryota</taxon>
        <taxon>Metazoa</taxon>
        <taxon>Chordata</taxon>
        <taxon>Tunicata</taxon>
        <taxon>Appendicularia</taxon>
        <taxon>Copelata</taxon>
        <taxon>Oikopleuridae</taxon>
        <taxon>Oikopleura</taxon>
    </lineage>
</organism>
<dbReference type="AlphaFoldDB" id="E4YP14"/>
<dbReference type="InterPro" id="IPR001932">
    <property type="entry name" value="PPM-type_phosphatase-like_dom"/>
</dbReference>
<dbReference type="EMBL" id="FN654919">
    <property type="protein sequence ID" value="CBY37212.1"/>
    <property type="molecule type" value="Genomic_DNA"/>
</dbReference>
<accession>E4YP14</accession>
<dbReference type="SUPFAM" id="SSF81606">
    <property type="entry name" value="PP2C-like"/>
    <property type="match status" value="1"/>
</dbReference>
<dbReference type="Proteomes" id="UP000011014">
    <property type="component" value="Unassembled WGS sequence"/>
</dbReference>
<dbReference type="InterPro" id="IPR036457">
    <property type="entry name" value="PPM-type-like_dom_sf"/>
</dbReference>
<proteinExistence type="predicted"/>
<reference evidence="2" key="1">
    <citation type="journal article" date="2010" name="Science">
        <title>Plasticity of animal genome architecture unmasked by rapid evolution of a pelagic tunicate.</title>
        <authorList>
            <person name="Denoeud F."/>
            <person name="Henriet S."/>
            <person name="Mungpakdee S."/>
            <person name="Aury J.M."/>
            <person name="Da Silva C."/>
            <person name="Brinkmann H."/>
            <person name="Mikhaleva J."/>
            <person name="Olsen L.C."/>
            <person name="Jubin C."/>
            <person name="Canestro C."/>
            <person name="Bouquet J.M."/>
            <person name="Danks G."/>
            <person name="Poulain J."/>
            <person name="Campsteijn C."/>
            <person name="Adamski M."/>
            <person name="Cross I."/>
            <person name="Yadetie F."/>
            <person name="Muffato M."/>
            <person name="Louis A."/>
            <person name="Butcher S."/>
            <person name="Tsagkogeorga G."/>
            <person name="Konrad A."/>
            <person name="Singh S."/>
            <person name="Jensen M.F."/>
            <person name="Cong E.H."/>
            <person name="Eikeseth-Otteraa H."/>
            <person name="Noel B."/>
            <person name="Anthouard V."/>
            <person name="Porcel B.M."/>
            <person name="Kachouri-Lafond R."/>
            <person name="Nishino A."/>
            <person name="Ugolini M."/>
            <person name="Chourrout P."/>
            <person name="Nishida H."/>
            <person name="Aasland R."/>
            <person name="Huzurbazar S."/>
            <person name="Westhof E."/>
            <person name="Delsuc F."/>
            <person name="Lehrach H."/>
            <person name="Reinhardt R."/>
            <person name="Weissenbach J."/>
            <person name="Roy S.W."/>
            <person name="Artiguenave F."/>
            <person name="Postlethwait J.H."/>
            <person name="Manak J.R."/>
            <person name="Thompson E.M."/>
            <person name="Jaillon O."/>
            <person name="Du Pasquier L."/>
            <person name="Boudinot P."/>
            <person name="Liberles D.A."/>
            <person name="Volff J.N."/>
            <person name="Philippe H."/>
            <person name="Lenhard B."/>
            <person name="Roest Crollius H."/>
            <person name="Wincker P."/>
            <person name="Chourrout D."/>
        </authorList>
    </citation>
    <scope>NUCLEOTIDE SEQUENCE [LARGE SCALE GENOMIC DNA]</scope>
</reference>
<gene>
    <name evidence="2" type="ORF">GSOID_T00030295001</name>
</gene>
<feature type="domain" description="PPM-type phosphatase" evidence="1">
    <location>
        <begin position="1"/>
        <end position="56"/>
    </location>
</feature>
<sequence>MACDGVYDVLSNDELVVLVRSKFAQSESIVDTVEEIVDVCLNRGSIDNMTIILIAFETVFNKDIDAVECNTEPIVDSS</sequence>
<dbReference type="PROSITE" id="PS51746">
    <property type="entry name" value="PPM_2"/>
    <property type="match status" value="1"/>
</dbReference>
<evidence type="ECO:0000259" key="1">
    <source>
        <dbReference type="PROSITE" id="PS51746"/>
    </source>
</evidence>
<dbReference type="Pfam" id="PF00481">
    <property type="entry name" value="PP2C"/>
    <property type="match status" value="1"/>
</dbReference>